<evidence type="ECO:0000313" key="7">
    <source>
        <dbReference type="EMBL" id="PYF42607.1"/>
    </source>
</evidence>
<evidence type="ECO:0000256" key="1">
    <source>
        <dbReference type="ARBA" id="ARBA00008348"/>
    </source>
</evidence>
<dbReference type="Pfam" id="PF01479">
    <property type="entry name" value="S4"/>
    <property type="match status" value="1"/>
</dbReference>
<dbReference type="InterPro" id="IPR018496">
    <property type="entry name" value="PsdUridine_synth_RsuA/RluB_CS"/>
</dbReference>
<dbReference type="EC" id="5.4.99.19" evidence="8"/>
<dbReference type="CDD" id="cd00165">
    <property type="entry name" value="S4"/>
    <property type="match status" value="1"/>
</dbReference>
<name>A0A318U7C1_9BACT</name>
<dbReference type="Proteomes" id="UP000259864">
    <property type="component" value="Chromosome 1"/>
</dbReference>
<dbReference type="SUPFAM" id="SSF55120">
    <property type="entry name" value="Pseudouridine synthase"/>
    <property type="match status" value="1"/>
</dbReference>
<dbReference type="PANTHER" id="PTHR47683">
    <property type="entry name" value="PSEUDOURIDINE SYNTHASE FAMILY PROTEIN-RELATED"/>
    <property type="match status" value="1"/>
</dbReference>
<dbReference type="PROSITE" id="PS01149">
    <property type="entry name" value="PSI_RSU"/>
    <property type="match status" value="1"/>
</dbReference>
<gene>
    <name evidence="8" type="primary">rsuA</name>
    <name evidence="7" type="ORF">BCF88_10813</name>
    <name evidence="8" type="ORF">NCTC10135_00869</name>
</gene>
<feature type="domain" description="RNA-binding S4" evidence="6">
    <location>
        <begin position="4"/>
        <end position="39"/>
    </location>
</feature>
<dbReference type="EMBL" id="QKLP01000008">
    <property type="protein sequence ID" value="PYF42607.1"/>
    <property type="molecule type" value="Genomic_DNA"/>
</dbReference>
<accession>A0A318U7C1</accession>
<dbReference type="InterPro" id="IPR050343">
    <property type="entry name" value="RsuA_PseudoU_synthase"/>
</dbReference>
<evidence type="ECO:0000313" key="9">
    <source>
        <dbReference type="Proteomes" id="UP000247715"/>
    </source>
</evidence>
<dbReference type="GO" id="GO:0003723">
    <property type="term" value="F:RNA binding"/>
    <property type="evidence" value="ECO:0007669"/>
    <property type="project" value="UniProtKB-KW"/>
</dbReference>
<reference evidence="7 9" key="1">
    <citation type="submission" date="2018-06" db="EMBL/GenBank/DDBJ databases">
        <title>Genomic Encyclopedia of Archaeal and Bacterial Type Strains, Phase II (KMG-II): from individual species to whole genera.</title>
        <authorList>
            <person name="Goeker M."/>
        </authorList>
    </citation>
    <scope>NUCLEOTIDE SEQUENCE [LARGE SCALE GENOMIC DNA]</scope>
    <source>
        <strain evidence="7 9">ATCC 29103</strain>
    </source>
</reference>
<reference evidence="10" key="2">
    <citation type="submission" date="2018-06" db="EMBL/GenBank/DDBJ databases">
        <authorList>
            <consortium name="Pathogen Informatics"/>
        </authorList>
    </citation>
    <scope>NUCLEOTIDE SEQUENCE [LARGE SCALE GENOMIC DNA]</scope>
    <source>
        <strain evidence="10">NCTC10135</strain>
    </source>
</reference>
<dbReference type="KEGG" id="mala:NCTC10135_00869"/>
<dbReference type="SUPFAM" id="SSF55174">
    <property type="entry name" value="Alpha-L RNA-binding motif"/>
    <property type="match status" value="1"/>
</dbReference>
<keyword evidence="2 4" id="KW-0694">RNA-binding</keyword>
<evidence type="ECO:0000313" key="8">
    <source>
        <dbReference type="EMBL" id="SYV90345.1"/>
    </source>
</evidence>
<reference evidence="8" key="3">
    <citation type="submission" date="2018-06" db="EMBL/GenBank/DDBJ databases">
        <authorList>
            <consortium name="Pathogen Informatics"/>
            <person name="Doyle S."/>
        </authorList>
    </citation>
    <scope>NUCLEOTIDE SEQUENCE</scope>
    <source>
        <strain evidence="8">NCTC10135</strain>
    </source>
</reference>
<organism evidence="7 9">
    <name type="scientific">Metamycoplasma alkalescens</name>
    <dbReference type="NCBI Taxonomy" id="45363"/>
    <lineage>
        <taxon>Bacteria</taxon>
        <taxon>Bacillati</taxon>
        <taxon>Mycoplasmatota</taxon>
        <taxon>Mycoplasmoidales</taxon>
        <taxon>Metamycoplasmataceae</taxon>
        <taxon>Metamycoplasma</taxon>
    </lineage>
</organism>
<evidence type="ECO:0000256" key="4">
    <source>
        <dbReference type="PROSITE-ProRule" id="PRU00182"/>
    </source>
</evidence>
<dbReference type="InterPro" id="IPR020094">
    <property type="entry name" value="TruA/RsuA/RluB/E/F_N"/>
</dbReference>
<feature type="domain" description="Pseudouridine synthase RsuA/RluA-like" evidence="5">
    <location>
        <begin position="62"/>
        <end position="189"/>
    </location>
</feature>
<evidence type="ECO:0000313" key="10">
    <source>
        <dbReference type="Proteomes" id="UP000259864"/>
    </source>
</evidence>
<comment type="similarity">
    <text evidence="1">Belongs to the pseudouridine synthase RsuA family.</text>
</comment>
<dbReference type="PANTHER" id="PTHR47683:SF4">
    <property type="entry name" value="PSEUDOURIDINE SYNTHASE"/>
    <property type="match status" value="1"/>
</dbReference>
<keyword evidence="3 8" id="KW-0413">Isomerase</keyword>
<dbReference type="STRING" id="1188234.MALK_5670"/>
<dbReference type="InterPro" id="IPR006145">
    <property type="entry name" value="PsdUridine_synth_RsuA/RluA"/>
</dbReference>
<sequence>MRIRIEKIIAQHLNVSRNDAKKIIHQNRVLVNKKILKKPISIDLKKDVVEIDNEIVDYKANQYFIFNKPSGYVTANFDKLNQTIFEIIDLDPNSFFAYGRLDKDTEGLLIISNDGKLGHQIMNPKFEIAKKYYFEITTEFDQKIKNHFPKPILISNDYNVKKYHFEFLSNNSGYLTIYEGKFHQVKEMLKFFGYEIKYLKRIQIGKLKLDKKHEIGQLKEISLDELQLVFKQ</sequence>
<dbReference type="Gene3D" id="3.30.70.1560">
    <property type="entry name" value="Alpha-L RNA-binding motif"/>
    <property type="match status" value="1"/>
</dbReference>
<dbReference type="Pfam" id="PF00849">
    <property type="entry name" value="PseudoU_synth_2"/>
    <property type="match status" value="1"/>
</dbReference>
<dbReference type="Proteomes" id="UP000247715">
    <property type="component" value="Unassembled WGS sequence"/>
</dbReference>
<dbReference type="GO" id="GO:0000455">
    <property type="term" value="P:enzyme-directed rRNA pseudouridine synthesis"/>
    <property type="evidence" value="ECO:0007669"/>
    <property type="project" value="UniProtKB-ARBA"/>
</dbReference>
<evidence type="ECO:0000256" key="2">
    <source>
        <dbReference type="ARBA" id="ARBA00022884"/>
    </source>
</evidence>
<evidence type="ECO:0000259" key="5">
    <source>
        <dbReference type="Pfam" id="PF00849"/>
    </source>
</evidence>
<evidence type="ECO:0000256" key="3">
    <source>
        <dbReference type="ARBA" id="ARBA00023235"/>
    </source>
</evidence>
<dbReference type="AlphaFoldDB" id="A0A318U7C1"/>
<dbReference type="InterPro" id="IPR002942">
    <property type="entry name" value="S4_RNA-bd"/>
</dbReference>
<dbReference type="InterPro" id="IPR042092">
    <property type="entry name" value="PsdUridine_s_RsuA/RluB/E/F_cat"/>
</dbReference>
<dbReference type="Gene3D" id="3.30.70.580">
    <property type="entry name" value="Pseudouridine synthase I, catalytic domain, N-terminal subdomain"/>
    <property type="match status" value="1"/>
</dbReference>
<dbReference type="InterPro" id="IPR020103">
    <property type="entry name" value="PsdUridine_synth_cat_dom_sf"/>
</dbReference>
<dbReference type="EMBL" id="LS991949">
    <property type="protein sequence ID" value="SYV90345.1"/>
    <property type="molecule type" value="Genomic_DNA"/>
</dbReference>
<dbReference type="InterPro" id="IPR036986">
    <property type="entry name" value="S4_RNA-bd_sf"/>
</dbReference>
<dbReference type="PROSITE" id="PS50889">
    <property type="entry name" value="S4"/>
    <property type="match status" value="1"/>
</dbReference>
<proteinExistence type="inferred from homology"/>
<dbReference type="Gene3D" id="3.10.290.10">
    <property type="entry name" value="RNA-binding S4 domain"/>
    <property type="match status" value="1"/>
</dbReference>
<protein>
    <submittedName>
        <fullName evidence="7">16S rRNA pseudouridine516 synthase</fullName>
    </submittedName>
    <submittedName>
        <fullName evidence="8">16S rRNA uridine-516 pseudouridylate synthaseand related pseudouridylate synthase</fullName>
        <ecNumber evidence="8">5.4.99.19</ecNumber>
    </submittedName>
</protein>
<dbReference type="RefSeq" id="WP_002881979.1">
    <property type="nucleotide sequence ID" value="NZ_LS991949.1"/>
</dbReference>
<evidence type="ECO:0000259" key="6">
    <source>
        <dbReference type="Pfam" id="PF01479"/>
    </source>
</evidence>
<dbReference type="GO" id="GO:0160136">
    <property type="term" value="F:16S rRNA pseudouridine(516) synthase activity"/>
    <property type="evidence" value="ECO:0007669"/>
    <property type="project" value="UniProtKB-EC"/>
</dbReference>